<accession>A0A931MWB6</accession>
<dbReference type="RefSeq" id="WP_197318045.1">
    <property type="nucleotide sequence ID" value="NZ_JADZSC010000003.1"/>
</dbReference>
<reference evidence="1 2" key="1">
    <citation type="journal article" date="2005" name="Int. J. Syst. Evol. Microbiol.">
        <title>Halobacillus yeomjeoni sp. nov., isolated from a marine solar saltern in Korea.</title>
        <authorList>
            <person name="Yoon J.H."/>
            <person name="Kang S.J."/>
            <person name="Lee C.H."/>
            <person name="Oh H.W."/>
            <person name="Oh T.K."/>
        </authorList>
    </citation>
    <scope>NUCLEOTIDE SEQUENCE [LARGE SCALE GENOMIC DNA]</scope>
    <source>
        <strain evidence="1 2">KCTC 3957</strain>
    </source>
</reference>
<dbReference type="EMBL" id="JADZSC010000003">
    <property type="protein sequence ID" value="MBH0231420.1"/>
    <property type="molecule type" value="Genomic_DNA"/>
</dbReference>
<gene>
    <name evidence="1" type="ORF">H0267_14430</name>
</gene>
<evidence type="ECO:0000313" key="2">
    <source>
        <dbReference type="Proteomes" id="UP000614490"/>
    </source>
</evidence>
<comment type="caution">
    <text evidence="1">The sequence shown here is derived from an EMBL/GenBank/DDBJ whole genome shotgun (WGS) entry which is preliminary data.</text>
</comment>
<name>A0A931MWB6_9BACI</name>
<keyword evidence="2" id="KW-1185">Reference proteome</keyword>
<proteinExistence type="predicted"/>
<organism evidence="1 2">
    <name type="scientific">Halobacillus yeomjeoni</name>
    <dbReference type="NCBI Taxonomy" id="311194"/>
    <lineage>
        <taxon>Bacteria</taxon>
        <taxon>Bacillati</taxon>
        <taxon>Bacillota</taxon>
        <taxon>Bacilli</taxon>
        <taxon>Bacillales</taxon>
        <taxon>Bacillaceae</taxon>
        <taxon>Halobacillus</taxon>
    </lineage>
</organism>
<dbReference type="PROSITE" id="PS51257">
    <property type="entry name" value="PROKAR_LIPOPROTEIN"/>
    <property type="match status" value="1"/>
</dbReference>
<dbReference type="AlphaFoldDB" id="A0A931MWB6"/>
<protein>
    <recommendedName>
        <fullName evidence="3">Lipoprotein</fullName>
    </recommendedName>
</protein>
<evidence type="ECO:0008006" key="3">
    <source>
        <dbReference type="Google" id="ProtNLM"/>
    </source>
</evidence>
<evidence type="ECO:0000313" key="1">
    <source>
        <dbReference type="EMBL" id="MBH0231420.1"/>
    </source>
</evidence>
<dbReference type="Proteomes" id="UP000614490">
    <property type="component" value="Unassembled WGS sequence"/>
</dbReference>
<sequence length="169" mass="19368">MKVKAVMIVFFLLLLAGCQEKTVKELLEDAFSQSMEVIEIVDTNEWEDKKLVIYLADVSQDSKWVYISLLQKENGDWNVTTSTGYSLSNQNLYARHSSWITKDTNELGVIYGMVNDSDIHSIKVKKENGFEEIPIHESKWGRVFYSPNSWGPVKALDSEGNVIHEEDFL</sequence>